<dbReference type="Gene3D" id="3.40.309.10">
    <property type="entry name" value="Aldehyde Dehydrogenase, Chain A, domain 2"/>
    <property type="match status" value="1"/>
</dbReference>
<dbReference type="FunFam" id="3.40.605.10:FF:000033">
    <property type="entry name" value="NAD-dependent succinate-semialdehyde dehydrogenase"/>
    <property type="match status" value="1"/>
</dbReference>
<name>A0A6J5G1T9_9BURK</name>
<evidence type="ECO:0000259" key="3">
    <source>
        <dbReference type="Pfam" id="PF00171"/>
    </source>
</evidence>
<accession>A0A6J5G1T9</accession>
<dbReference type="InterPro" id="IPR016163">
    <property type="entry name" value="Ald_DH_C"/>
</dbReference>
<keyword evidence="5" id="KW-1185">Reference proteome</keyword>
<dbReference type="AlphaFoldDB" id="A0A6J5G1T9"/>
<dbReference type="EC" id="1.2.1.26" evidence="4"/>
<sequence>MSSSVKPYPDTQIYVDGAWRAGAKTIAVIDPATEAEIGRLSLASEQDLSDAASAAARAFSTWRKVSPLERSKLMRRAADILRERAADIAAIMTREQGKPLGEAKGETLAGADVIDWFAEEGRRTYGRVVPSRTDAVRQIVTREPVGPVACFTPWNFPLNQAVRKVSAALASGCTVVLKGPEETPASCAALVQVFIDAGLPQGALNLVFGVPSEVSSYLIAHPAIRKISFTGSTPVGKLLASKAGEHMKRATMELGGHAPAIVFADADIPRAAKLLAGAKFRNAGQVCISPTRFMIEDAAYDEFLEHFVAATKAIKVGNGLAVGVQMGPLANDRRLAAMERLVADAREHGAKVLTGGERVGREGYFFAPTVLTDVPLSARIMNEEPFGPLAPVTRFSRYEDAVAEANRLPFGLAAYAYTRSSATSAALSEDIETGMLSINHHGLALPEVPFGGVKDSGYGSEGGTEAMEAYLVTKFVTEHR</sequence>
<evidence type="ECO:0000256" key="1">
    <source>
        <dbReference type="ARBA" id="ARBA00009986"/>
    </source>
</evidence>
<dbReference type="InterPro" id="IPR016161">
    <property type="entry name" value="Ald_DH/histidinol_DH"/>
</dbReference>
<dbReference type="SUPFAM" id="SSF53720">
    <property type="entry name" value="ALDH-like"/>
    <property type="match status" value="1"/>
</dbReference>
<dbReference type="Pfam" id="PF00171">
    <property type="entry name" value="Aldedh"/>
    <property type="match status" value="1"/>
</dbReference>
<reference evidence="4 5" key="1">
    <citation type="submission" date="2020-04" db="EMBL/GenBank/DDBJ databases">
        <authorList>
            <person name="De Canck E."/>
        </authorList>
    </citation>
    <scope>NUCLEOTIDE SEQUENCE [LARGE SCALE GENOMIC DNA]</scope>
    <source>
        <strain evidence="4 5">LMG 28688</strain>
    </source>
</reference>
<dbReference type="PANTHER" id="PTHR43353">
    <property type="entry name" value="SUCCINATE-SEMIALDEHYDE DEHYDROGENASE, MITOCHONDRIAL"/>
    <property type="match status" value="1"/>
</dbReference>
<evidence type="ECO:0000313" key="4">
    <source>
        <dbReference type="EMBL" id="CAB3791917.1"/>
    </source>
</evidence>
<dbReference type="EMBL" id="CADIKL010000015">
    <property type="protein sequence ID" value="CAB3791917.1"/>
    <property type="molecule type" value="Genomic_DNA"/>
</dbReference>
<dbReference type="Proteomes" id="UP000494119">
    <property type="component" value="Unassembled WGS sequence"/>
</dbReference>
<proteinExistence type="inferred from homology"/>
<dbReference type="RefSeq" id="WP_175195729.1">
    <property type="nucleotide sequence ID" value="NZ_CADIKL010000015.1"/>
</dbReference>
<dbReference type="Gene3D" id="3.40.605.10">
    <property type="entry name" value="Aldehyde Dehydrogenase, Chain A, domain 1"/>
    <property type="match status" value="1"/>
</dbReference>
<feature type="domain" description="Aldehyde dehydrogenase" evidence="3">
    <location>
        <begin position="20"/>
        <end position="476"/>
    </location>
</feature>
<dbReference type="InterPro" id="IPR050740">
    <property type="entry name" value="Aldehyde_DH_Superfamily"/>
</dbReference>
<dbReference type="GO" id="GO:0047533">
    <property type="term" value="F:2,5-dioxovalerate dehydrogenase (NADP+) activity"/>
    <property type="evidence" value="ECO:0007669"/>
    <property type="project" value="UniProtKB-EC"/>
</dbReference>
<evidence type="ECO:0000256" key="2">
    <source>
        <dbReference type="ARBA" id="ARBA00023002"/>
    </source>
</evidence>
<dbReference type="PANTHER" id="PTHR43353:SF5">
    <property type="entry name" value="SUCCINATE-SEMIALDEHYDE DEHYDROGENASE, MITOCHONDRIAL"/>
    <property type="match status" value="1"/>
</dbReference>
<dbReference type="InterPro" id="IPR015590">
    <property type="entry name" value="Aldehyde_DH_dom"/>
</dbReference>
<evidence type="ECO:0000313" key="5">
    <source>
        <dbReference type="Proteomes" id="UP000494119"/>
    </source>
</evidence>
<dbReference type="FunFam" id="3.40.309.10:FF:000009">
    <property type="entry name" value="Aldehyde dehydrogenase A"/>
    <property type="match status" value="1"/>
</dbReference>
<keyword evidence="2 4" id="KW-0560">Oxidoreductase</keyword>
<dbReference type="CDD" id="cd07103">
    <property type="entry name" value="ALDH_F5_SSADH_GabD"/>
    <property type="match status" value="1"/>
</dbReference>
<organism evidence="4 5">
    <name type="scientific">Paraburkholderia caffeinitolerans</name>
    <dbReference type="NCBI Taxonomy" id="1723730"/>
    <lineage>
        <taxon>Bacteria</taxon>
        <taxon>Pseudomonadati</taxon>
        <taxon>Pseudomonadota</taxon>
        <taxon>Betaproteobacteria</taxon>
        <taxon>Burkholderiales</taxon>
        <taxon>Burkholderiaceae</taxon>
        <taxon>Paraburkholderia</taxon>
    </lineage>
</organism>
<protein>
    <submittedName>
        <fullName evidence="4">Alpha-ketoglutaric semialdehyde dehydrogenase 1</fullName>
        <ecNumber evidence="4">1.2.1.26</ecNumber>
    </submittedName>
</protein>
<comment type="similarity">
    <text evidence="1">Belongs to the aldehyde dehydrogenase family.</text>
</comment>
<dbReference type="InterPro" id="IPR016162">
    <property type="entry name" value="Ald_DH_N"/>
</dbReference>
<gene>
    <name evidence="4" type="primary">araE</name>
    <name evidence="4" type="ORF">LMG28688_03409</name>
</gene>